<reference evidence="9" key="1">
    <citation type="submission" date="2021-03" db="EMBL/GenBank/DDBJ databases">
        <title>Revisited historic fungal species revealed as producer of novel bioactive compounds through whole genome sequencing and comparative genomics.</title>
        <authorList>
            <person name="Vignolle G.A."/>
            <person name="Hochenegger N."/>
            <person name="Mach R.L."/>
            <person name="Mach-Aigner A.R."/>
            <person name="Javad Rahimi M."/>
            <person name="Salim K.A."/>
            <person name="Chan C.M."/>
            <person name="Lim L.B.L."/>
            <person name="Cai F."/>
            <person name="Druzhinina I.S."/>
            <person name="U'Ren J.M."/>
            <person name="Derntl C."/>
        </authorList>
    </citation>
    <scope>NUCLEOTIDE SEQUENCE</scope>
    <source>
        <strain evidence="9">TUCIM 5799</strain>
    </source>
</reference>
<name>A0A9P9WUJ5_9PEZI</name>
<dbReference type="InterPro" id="IPR009770">
    <property type="entry name" value="HGLS"/>
</dbReference>
<evidence type="ECO:0000256" key="1">
    <source>
        <dbReference type="ARBA" id="ARBA00001954"/>
    </source>
</evidence>
<gene>
    <name evidence="9" type="ORF">JX265_002277</name>
</gene>
<protein>
    <recommendedName>
        <fullName evidence="7">2-oxoadipate dioxygenase/decarboxylase</fullName>
        <ecNumber evidence="6">1.13.11.93</ecNumber>
    </recommendedName>
    <alternativeName>
        <fullName evidence="8">2-hydroxyglutarate synthase</fullName>
    </alternativeName>
</protein>
<keyword evidence="4" id="KW-0408">Iron</keyword>
<keyword evidence="3" id="KW-0560">Oxidoreductase</keyword>
<dbReference type="SMART" id="SM01150">
    <property type="entry name" value="DUF1338"/>
    <property type="match status" value="1"/>
</dbReference>
<comment type="cofactor">
    <cofactor evidence="1">
        <name>Fe(2+)</name>
        <dbReference type="ChEBI" id="CHEBI:29033"/>
    </cofactor>
</comment>
<accession>A0A9P9WUJ5</accession>
<proteinExistence type="inferred from homology"/>
<evidence type="ECO:0000256" key="6">
    <source>
        <dbReference type="ARBA" id="ARBA00035023"/>
    </source>
</evidence>
<evidence type="ECO:0000313" key="10">
    <source>
        <dbReference type="Proteomes" id="UP000829685"/>
    </source>
</evidence>
<dbReference type="PANTHER" id="PTHR39479">
    <property type="match status" value="1"/>
</dbReference>
<dbReference type="GO" id="GO:0051213">
    <property type="term" value="F:dioxygenase activity"/>
    <property type="evidence" value="ECO:0007669"/>
    <property type="project" value="UniProtKB-KW"/>
</dbReference>
<dbReference type="EMBL" id="JAFIMR010000004">
    <property type="protein sequence ID" value="KAI1879323.1"/>
    <property type="molecule type" value="Genomic_DNA"/>
</dbReference>
<evidence type="ECO:0000256" key="4">
    <source>
        <dbReference type="ARBA" id="ARBA00023004"/>
    </source>
</evidence>
<evidence type="ECO:0000256" key="2">
    <source>
        <dbReference type="ARBA" id="ARBA00022964"/>
    </source>
</evidence>
<dbReference type="InterPro" id="IPR047869">
    <property type="entry name" value="YdcJ_bac-like"/>
</dbReference>
<comment type="similarity">
    <text evidence="5">Belongs to the 2-oxoadipate dioxygenase/decarboxylase family.</text>
</comment>
<dbReference type="PANTHER" id="PTHR39479:SF2">
    <property type="entry name" value="2-OXOADIPATE DIOXYGENASE_DECARBOXYLASE"/>
    <property type="match status" value="1"/>
</dbReference>
<evidence type="ECO:0000256" key="7">
    <source>
        <dbReference type="ARBA" id="ARBA00035034"/>
    </source>
</evidence>
<keyword evidence="2" id="KW-0223">Dioxygenase</keyword>
<dbReference type="Gene3D" id="3.10.180.80">
    <property type="entry name" value="Uncharacterised protein PF07063, DUF1338"/>
    <property type="match status" value="1"/>
</dbReference>
<evidence type="ECO:0000256" key="3">
    <source>
        <dbReference type="ARBA" id="ARBA00023002"/>
    </source>
</evidence>
<keyword evidence="10" id="KW-1185">Reference proteome</keyword>
<sequence length="469" mass="52935">MPDPPQATPFASTTDVRHAFSVAMSDVYRTEVPLYSDLLSLVGDVNNSFLESNPSVRRHMEETDQLERLHYERHGAIRLGTAEEMKMMARFFAIMGMQPVGYYDLSQPPARLPVHATCFRCLDLESLSMNPFRVFVSLLRPECISSNLRSKAFKILSRRQIFSSRCLELIELAERQAGLSAAEADEFIKEGLETFKWRGTSTVSLSEYSDLQTESALLADIVAFPGPHINHLTPRTLDIDQVQISMEKNGIPVKEVIEGPPARDCPILLRQTSFKALKEGVYFPTYGDDGSRSETVLGSHTARFGEIEQRGAALTEKGRALYDHLVNEAWKKGVTPQDPEAYKDLFKSFPDTWKDIRSQSLAWFRYYPVKDATKDGEDSIEELIRNGKVAYEPLTYEDFLPLSAAGIFRSNLRTTSAGDENESVTVTGDDGRDELQKAVKRVIVDEFVTYRMLQQESLENCKVHFALTT</sequence>
<evidence type="ECO:0000313" key="9">
    <source>
        <dbReference type="EMBL" id="KAI1879323.1"/>
    </source>
</evidence>
<dbReference type="OrthoDB" id="8300246at2759"/>
<dbReference type="Pfam" id="PF07063">
    <property type="entry name" value="HGLS"/>
    <property type="match status" value="1"/>
</dbReference>
<dbReference type="CDD" id="cd16348">
    <property type="entry name" value="VOC_YdcJ_like"/>
    <property type="match status" value="1"/>
</dbReference>
<evidence type="ECO:0000256" key="5">
    <source>
        <dbReference type="ARBA" id="ARBA00035013"/>
    </source>
</evidence>
<organism evidence="9 10">
    <name type="scientific">Neoarthrinium moseri</name>
    <dbReference type="NCBI Taxonomy" id="1658444"/>
    <lineage>
        <taxon>Eukaryota</taxon>
        <taxon>Fungi</taxon>
        <taxon>Dikarya</taxon>
        <taxon>Ascomycota</taxon>
        <taxon>Pezizomycotina</taxon>
        <taxon>Sordariomycetes</taxon>
        <taxon>Xylariomycetidae</taxon>
        <taxon>Amphisphaeriales</taxon>
        <taxon>Apiosporaceae</taxon>
        <taxon>Neoarthrinium</taxon>
    </lineage>
</organism>
<evidence type="ECO:0000256" key="8">
    <source>
        <dbReference type="ARBA" id="ARBA00035045"/>
    </source>
</evidence>
<dbReference type="AlphaFoldDB" id="A0A9P9WUJ5"/>
<dbReference type="Proteomes" id="UP000829685">
    <property type="component" value="Unassembled WGS sequence"/>
</dbReference>
<dbReference type="EC" id="1.13.11.93" evidence="6"/>
<comment type="caution">
    <text evidence="9">The sequence shown here is derived from an EMBL/GenBank/DDBJ whole genome shotgun (WGS) entry which is preliminary data.</text>
</comment>